<evidence type="ECO:0000313" key="1">
    <source>
        <dbReference type="EMBL" id="KAJ2812836.1"/>
    </source>
</evidence>
<proteinExistence type="predicted"/>
<gene>
    <name evidence="1" type="ORF">H4S07_001114</name>
</gene>
<evidence type="ECO:0000313" key="2">
    <source>
        <dbReference type="Proteomes" id="UP001140096"/>
    </source>
</evidence>
<sequence>MAQFFIPMVAAHYHPAIRQQQQNVALDLSLKKLSDMKSAQRATHRSPSLLKTVLVYNMFKAAIITPAEDDAHMDVDEPSTEESGAAAEQSWFDRCIDNMLEDTQEPSSTFCMDDDDDDDEEEEECVLKRSPSVPALAILGTTADCRGPITAAASPSPRVAAAEDMTPGAWQKDGLWPTRDPQTLPLFSQ</sequence>
<accession>A0ACC1LQB4</accession>
<comment type="caution">
    <text evidence="1">The sequence shown here is derived from an EMBL/GenBank/DDBJ whole genome shotgun (WGS) entry which is preliminary data.</text>
</comment>
<dbReference type="EMBL" id="JANBUP010000149">
    <property type="protein sequence ID" value="KAJ2812836.1"/>
    <property type="molecule type" value="Genomic_DNA"/>
</dbReference>
<dbReference type="Proteomes" id="UP001140096">
    <property type="component" value="Unassembled WGS sequence"/>
</dbReference>
<keyword evidence="2" id="KW-1185">Reference proteome</keyword>
<name>A0ACC1LQB4_9FUNG</name>
<organism evidence="1 2">
    <name type="scientific">Coemansia furcata</name>
    <dbReference type="NCBI Taxonomy" id="417177"/>
    <lineage>
        <taxon>Eukaryota</taxon>
        <taxon>Fungi</taxon>
        <taxon>Fungi incertae sedis</taxon>
        <taxon>Zoopagomycota</taxon>
        <taxon>Kickxellomycotina</taxon>
        <taxon>Kickxellomycetes</taxon>
        <taxon>Kickxellales</taxon>
        <taxon>Kickxellaceae</taxon>
        <taxon>Coemansia</taxon>
    </lineage>
</organism>
<reference evidence="1" key="1">
    <citation type="submission" date="2022-07" db="EMBL/GenBank/DDBJ databases">
        <title>Phylogenomic reconstructions and comparative analyses of Kickxellomycotina fungi.</title>
        <authorList>
            <person name="Reynolds N.K."/>
            <person name="Stajich J.E."/>
            <person name="Barry K."/>
            <person name="Grigoriev I.V."/>
            <person name="Crous P."/>
            <person name="Smith M.E."/>
        </authorList>
    </citation>
    <scope>NUCLEOTIDE SEQUENCE</scope>
    <source>
        <strain evidence="1">CBS 102833</strain>
    </source>
</reference>
<protein>
    <submittedName>
        <fullName evidence="1">Uncharacterized protein</fullName>
    </submittedName>
</protein>